<organism evidence="1">
    <name type="scientific">Rhizophora mucronata</name>
    <name type="common">Asiatic mangrove</name>
    <dbReference type="NCBI Taxonomy" id="61149"/>
    <lineage>
        <taxon>Eukaryota</taxon>
        <taxon>Viridiplantae</taxon>
        <taxon>Streptophyta</taxon>
        <taxon>Embryophyta</taxon>
        <taxon>Tracheophyta</taxon>
        <taxon>Spermatophyta</taxon>
        <taxon>Magnoliopsida</taxon>
        <taxon>eudicotyledons</taxon>
        <taxon>Gunneridae</taxon>
        <taxon>Pentapetalae</taxon>
        <taxon>rosids</taxon>
        <taxon>fabids</taxon>
        <taxon>Malpighiales</taxon>
        <taxon>Rhizophoraceae</taxon>
        <taxon>Rhizophora</taxon>
    </lineage>
</organism>
<name>A0A2P2JC12_RHIMU</name>
<proteinExistence type="predicted"/>
<accession>A0A2P2JC12</accession>
<dbReference type="AlphaFoldDB" id="A0A2P2JC12"/>
<reference evidence="1" key="1">
    <citation type="submission" date="2018-02" db="EMBL/GenBank/DDBJ databases">
        <title>Rhizophora mucronata_Transcriptome.</title>
        <authorList>
            <person name="Meera S.P."/>
            <person name="Sreeshan A."/>
            <person name="Augustine A."/>
        </authorList>
    </citation>
    <scope>NUCLEOTIDE SEQUENCE</scope>
    <source>
        <tissue evidence="1">Leaf</tissue>
    </source>
</reference>
<protein>
    <submittedName>
        <fullName evidence="1">Uncharacterized protein MANES_08G052600</fullName>
    </submittedName>
</protein>
<evidence type="ECO:0000313" key="1">
    <source>
        <dbReference type="EMBL" id="MBW91034.1"/>
    </source>
</evidence>
<sequence>MMSEISFTCTSSRSTGFPVSLTTLSHILNTISDAPLQKARSPPSGRATTTDIFFLTELKGSTF</sequence>
<dbReference type="EMBL" id="GGEC01010551">
    <property type="protein sequence ID" value="MBW91034.1"/>
    <property type="molecule type" value="Transcribed_RNA"/>
</dbReference>